<proteinExistence type="predicted"/>
<organism evidence="1 2">
    <name type="scientific">Hyphomonas jannaschiana VP2</name>
    <dbReference type="NCBI Taxonomy" id="1280952"/>
    <lineage>
        <taxon>Bacteria</taxon>
        <taxon>Pseudomonadati</taxon>
        <taxon>Pseudomonadota</taxon>
        <taxon>Alphaproteobacteria</taxon>
        <taxon>Hyphomonadales</taxon>
        <taxon>Hyphomonadaceae</taxon>
        <taxon>Hyphomonas</taxon>
    </lineage>
</organism>
<gene>
    <name evidence="1" type="ORF">HJA_15105</name>
</gene>
<name>A0A059F7X5_9PROT</name>
<dbReference type="STRING" id="1280952.HJA_15105"/>
<dbReference type="RefSeq" id="WP_035583767.1">
    <property type="nucleotide sequence ID" value="NZ_ARYJ01000012.1"/>
</dbReference>
<dbReference type="PATRIC" id="fig|1280952.3.peg.3023"/>
<dbReference type="AlphaFoldDB" id="A0A059F7X5"/>
<protein>
    <submittedName>
        <fullName evidence="1">Uncharacterized protein</fullName>
    </submittedName>
</protein>
<comment type="caution">
    <text evidence="1">The sequence shown here is derived from an EMBL/GenBank/DDBJ whole genome shotgun (WGS) entry which is preliminary data.</text>
</comment>
<evidence type="ECO:0000313" key="2">
    <source>
        <dbReference type="Proteomes" id="UP000024816"/>
    </source>
</evidence>
<sequence length="94" mass="10780">MTAFSPSEVDEIDALWRSLPPDHMWTGWAAAGESPDQIWIFRTRAHWRRFPLFKSDEGYALSDEKGRRVIRAASLQELLSAVEAIPGLDPDRKR</sequence>
<evidence type="ECO:0000313" key="1">
    <source>
        <dbReference type="EMBL" id="KCZ86690.1"/>
    </source>
</evidence>
<dbReference type="Proteomes" id="UP000024816">
    <property type="component" value="Unassembled WGS sequence"/>
</dbReference>
<dbReference type="EMBL" id="ARYJ01000012">
    <property type="protein sequence ID" value="KCZ86690.1"/>
    <property type="molecule type" value="Genomic_DNA"/>
</dbReference>
<dbReference type="OrthoDB" id="7619595at2"/>
<reference evidence="1 2" key="1">
    <citation type="journal article" date="2014" name="Antonie Van Leeuwenhoek">
        <title>Hyphomonas beringensis sp. nov. and Hyphomonas chukchiensis sp. nov., isolated from surface seawater of the Bering Sea and Chukchi Sea.</title>
        <authorList>
            <person name="Li C."/>
            <person name="Lai Q."/>
            <person name="Li G."/>
            <person name="Dong C."/>
            <person name="Wang J."/>
            <person name="Liao Y."/>
            <person name="Shao Z."/>
        </authorList>
    </citation>
    <scope>NUCLEOTIDE SEQUENCE [LARGE SCALE GENOMIC DNA]</scope>
    <source>
        <strain evidence="1 2">VP2</strain>
    </source>
</reference>
<keyword evidence="2" id="KW-1185">Reference proteome</keyword>
<accession>A0A059F7X5</accession>
<dbReference type="eggNOG" id="ENOG5031B4S">
    <property type="taxonomic scope" value="Bacteria"/>
</dbReference>